<evidence type="ECO:0000313" key="2">
    <source>
        <dbReference type="EMBL" id="SER40110.1"/>
    </source>
</evidence>
<dbReference type="GO" id="GO:0006355">
    <property type="term" value="P:regulation of DNA-templated transcription"/>
    <property type="evidence" value="ECO:0007669"/>
    <property type="project" value="InterPro"/>
</dbReference>
<dbReference type="NCBIfam" id="TIGR03582">
    <property type="entry name" value="EF_0829"/>
    <property type="match status" value="1"/>
</dbReference>
<proteinExistence type="predicted"/>
<dbReference type="Pfam" id="PF00874">
    <property type="entry name" value="PRD"/>
    <property type="match status" value="1"/>
</dbReference>
<reference evidence="2 3" key="1">
    <citation type="submission" date="2016-10" db="EMBL/GenBank/DDBJ databases">
        <authorList>
            <person name="de Groot N.N."/>
        </authorList>
    </citation>
    <scope>NUCLEOTIDE SEQUENCE [LARGE SCALE GENOMIC DNA]</scope>
    <source>
        <strain evidence="2 3">DSM 15827</strain>
    </source>
</reference>
<dbReference type="InterPro" id="IPR020044">
    <property type="entry name" value="PRD_EF0829/AHA3910"/>
</dbReference>
<evidence type="ECO:0000259" key="1">
    <source>
        <dbReference type="PROSITE" id="PS51372"/>
    </source>
</evidence>
<dbReference type="InterPro" id="IPR011608">
    <property type="entry name" value="PRD"/>
</dbReference>
<dbReference type="Proteomes" id="UP000198556">
    <property type="component" value="Unassembled WGS sequence"/>
</dbReference>
<dbReference type="STRING" id="137733.SAMN05421767_1472"/>
<name>A0A1H9NVY4_9LACT</name>
<dbReference type="AlphaFoldDB" id="A0A1H9NVY4"/>
<dbReference type="EMBL" id="FOGF01000047">
    <property type="protein sequence ID" value="SER40110.1"/>
    <property type="molecule type" value="Genomic_DNA"/>
</dbReference>
<accession>A0A1H9NVY4</accession>
<dbReference type="PROSITE" id="PS51372">
    <property type="entry name" value="PRD_2"/>
    <property type="match status" value="1"/>
</dbReference>
<feature type="domain" description="PRD" evidence="1">
    <location>
        <begin position="11"/>
        <end position="114"/>
    </location>
</feature>
<organism evidence="2 3">
    <name type="scientific">Granulicatella balaenopterae</name>
    <dbReference type="NCBI Taxonomy" id="137733"/>
    <lineage>
        <taxon>Bacteria</taxon>
        <taxon>Bacillati</taxon>
        <taxon>Bacillota</taxon>
        <taxon>Bacilli</taxon>
        <taxon>Lactobacillales</taxon>
        <taxon>Carnobacteriaceae</taxon>
        <taxon>Granulicatella</taxon>
    </lineage>
</organism>
<evidence type="ECO:0000313" key="3">
    <source>
        <dbReference type="Proteomes" id="UP000198556"/>
    </source>
</evidence>
<gene>
    <name evidence="2" type="ORF">SAMN05421767_1472</name>
</gene>
<keyword evidence="3" id="KW-1185">Reference proteome</keyword>
<dbReference type="Gene3D" id="1.10.1790.10">
    <property type="entry name" value="PRD domain"/>
    <property type="match status" value="1"/>
</dbReference>
<protein>
    <submittedName>
        <fullName evidence="2">PRD domain protein EF_0829/AHA_3910</fullName>
    </submittedName>
</protein>
<dbReference type="OrthoDB" id="2879550at2"/>
<dbReference type="InterPro" id="IPR036634">
    <property type="entry name" value="PRD_sf"/>
</dbReference>
<dbReference type="RefSeq" id="WP_089747731.1">
    <property type="nucleotide sequence ID" value="NZ_FOGF01000047.1"/>
</dbReference>
<dbReference type="SUPFAM" id="SSF63520">
    <property type="entry name" value="PTS-regulatory domain, PRD"/>
    <property type="match status" value="1"/>
</dbReference>
<sequence>MKIPESIELKIEEKENKETLLKVMEIILNEYEKEDIISTDLQYDILLNHLNEMIIRSKSGIKIPSVDAEMFSEVSANSIDLSKRIVEQIGNLPTDEIYVLSIHFETSRQNIKED</sequence>